<dbReference type="SUPFAM" id="SSF51984">
    <property type="entry name" value="MurCD N-terminal domain"/>
    <property type="match status" value="1"/>
</dbReference>
<evidence type="ECO:0000256" key="5">
    <source>
        <dbReference type="ARBA" id="ARBA00022598"/>
    </source>
</evidence>
<dbReference type="EC" id="6.3.2.8" evidence="3"/>
<keyword evidence="6" id="KW-0547">Nucleotide-binding</keyword>
<dbReference type="SUPFAM" id="SSF53244">
    <property type="entry name" value="MurD-like peptide ligases, peptide-binding domain"/>
    <property type="match status" value="1"/>
</dbReference>
<dbReference type="InterPro" id="IPR004101">
    <property type="entry name" value="Mur_ligase_C"/>
</dbReference>
<reference evidence="12" key="1">
    <citation type="submission" date="2021-01" db="EMBL/GenBank/DDBJ databases">
        <authorList>
            <person name="Corre E."/>
            <person name="Pelletier E."/>
            <person name="Niang G."/>
            <person name="Scheremetjew M."/>
            <person name="Finn R."/>
            <person name="Kale V."/>
            <person name="Holt S."/>
            <person name="Cochrane G."/>
            <person name="Meng A."/>
            <person name="Brown T."/>
            <person name="Cohen L."/>
        </authorList>
    </citation>
    <scope>NUCLEOTIDE SEQUENCE</scope>
    <source>
        <strain evidence="12">CCMP1897</strain>
    </source>
</reference>
<dbReference type="InterPro" id="IPR050061">
    <property type="entry name" value="MurCDEF_pg_biosynth"/>
</dbReference>
<dbReference type="Pfam" id="PF08245">
    <property type="entry name" value="Mur_ligase_M"/>
    <property type="match status" value="1"/>
</dbReference>
<dbReference type="Pfam" id="PF02875">
    <property type="entry name" value="Mur_ligase_C"/>
    <property type="match status" value="1"/>
</dbReference>
<dbReference type="InterPro" id="IPR005758">
    <property type="entry name" value="UDP-N-AcMur_Ala_ligase_MurC"/>
</dbReference>
<feature type="domain" description="Mur ligase C-terminal" evidence="10">
    <location>
        <begin position="454"/>
        <end position="568"/>
    </location>
</feature>
<dbReference type="CDD" id="cd01983">
    <property type="entry name" value="SIMIBI"/>
    <property type="match status" value="1"/>
</dbReference>
<evidence type="ECO:0000256" key="4">
    <source>
        <dbReference type="ARBA" id="ARBA00022490"/>
    </source>
</evidence>
<keyword evidence="7" id="KW-0067">ATP-binding</keyword>
<keyword evidence="5" id="KW-0436">Ligase</keyword>
<protein>
    <recommendedName>
        <fullName evidence="3">UDP-N-acetylmuramate--L-alanine ligase</fullName>
        <ecNumber evidence="3">6.3.2.8</ecNumber>
    </recommendedName>
</protein>
<evidence type="ECO:0000256" key="2">
    <source>
        <dbReference type="ARBA" id="ARBA00004752"/>
    </source>
</evidence>
<dbReference type="SUPFAM" id="SSF53623">
    <property type="entry name" value="MurD-like peptide ligases, catalytic domain"/>
    <property type="match status" value="1"/>
</dbReference>
<evidence type="ECO:0000256" key="7">
    <source>
        <dbReference type="ARBA" id="ARBA00022840"/>
    </source>
</evidence>
<evidence type="ECO:0000256" key="1">
    <source>
        <dbReference type="ARBA" id="ARBA00004496"/>
    </source>
</evidence>
<dbReference type="Gene3D" id="3.40.50.720">
    <property type="entry name" value="NAD(P)-binding Rossmann-like Domain"/>
    <property type="match status" value="1"/>
</dbReference>
<evidence type="ECO:0000256" key="8">
    <source>
        <dbReference type="ARBA" id="ARBA00047833"/>
    </source>
</evidence>
<dbReference type="HAMAP" id="MF_00046">
    <property type="entry name" value="MurC"/>
    <property type="match status" value="1"/>
</dbReference>
<feature type="domain" description="Mur ligase N-terminal catalytic" evidence="9">
    <location>
        <begin position="96"/>
        <end position="202"/>
    </location>
</feature>
<dbReference type="Gene3D" id="3.90.190.20">
    <property type="entry name" value="Mur ligase, C-terminal domain"/>
    <property type="match status" value="1"/>
</dbReference>
<accession>A0A7S3XDW0</accession>
<feature type="domain" description="Mur ligase central" evidence="11">
    <location>
        <begin position="209"/>
        <end position="404"/>
    </location>
</feature>
<comment type="pathway">
    <text evidence="2">Cell wall biogenesis; peptidoglycan biosynthesis.</text>
</comment>
<dbReference type="GO" id="GO:0005737">
    <property type="term" value="C:cytoplasm"/>
    <property type="evidence" value="ECO:0007669"/>
    <property type="project" value="UniProtKB-SubCell"/>
</dbReference>
<evidence type="ECO:0000259" key="10">
    <source>
        <dbReference type="Pfam" id="PF02875"/>
    </source>
</evidence>
<dbReference type="GO" id="GO:0008763">
    <property type="term" value="F:UDP-N-acetylmuramate-L-alanine ligase activity"/>
    <property type="evidence" value="ECO:0007669"/>
    <property type="project" value="UniProtKB-EC"/>
</dbReference>
<dbReference type="UniPathway" id="UPA00219"/>
<evidence type="ECO:0000256" key="6">
    <source>
        <dbReference type="ARBA" id="ARBA00022741"/>
    </source>
</evidence>
<name>A0A7S3XDW0_9CHLO</name>
<proteinExistence type="inferred from homology"/>
<dbReference type="InterPro" id="IPR036565">
    <property type="entry name" value="Mur-like_cat_sf"/>
</dbReference>
<dbReference type="AlphaFoldDB" id="A0A7S3XDW0"/>
<sequence>MHVLGTNWCKLRCTKETLGEMKGRRRDGRACRWRVRGRRAEKNDIQALEGRLLRKGLAALFGADVKVLPDGSRLFQFTSQEEEERESKTGNLDTWIHFVGVGGTGLSALARIAHNQGHIVTGSDREESPNTKALRKEGMEINVGHSALHLMRRCEDDAKKTALPTTLVMSSAVPSNNVEVVAAEVLGIQIFKRSEWLSRITDSQNLVAVAGTHGKTTTSAMIAVALRESGTDVTAVIGSGVQQFPRGQGAVLGSSNCFVLEADEYDGAFLGLKPLISVITNVEWDHVDLFPTEASTRTTFRAFAAKTVKGGVLVLCGDDAGSKSLKDVFGEDAQRRDTYLKAEHAVVTYGLGVENDWQATALTPNPEGGTDFVVVHNAVPVARVNLPQPGLHNVLNALASVCVCSILGACEATAGDTQCKAQNLASFADVHEQELRMAASKAAFALSSFKGIKRRFEQIGRIPNVVTVFDDYAHHPTEVRATLQAARQRFDKQPIWVVFQPHTYTRLVAMMDDFAPAFSAADRVIVTDVYSARELEDGERTARALADAIVGPPVSYMSSLGQVVERLAWELPAEQKAQGVDSNSVEDIILIAMGAGDIYKLGPELIKKISIDGAV</sequence>
<evidence type="ECO:0000256" key="3">
    <source>
        <dbReference type="ARBA" id="ARBA00012211"/>
    </source>
</evidence>
<dbReference type="PANTHER" id="PTHR43445">
    <property type="entry name" value="UDP-N-ACETYLMURAMATE--L-ALANINE LIGASE-RELATED"/>
    <property type="match status" value="1"/>
</dbReference>
<evidence type="ECO:0000259" key="9">
    <source>
        <dbReference type="Pfam" id="PF01225"/>
    </source>
</evidence>
<dbReference type="InterPro" id="IPR036615">
    <property type="entry name" value="Mur_ligase_C_dom_sf"/>
</dbReference>
<evidence type="ECO:0000313" key="12">
    <source>
        <dbReference type="EMBL" id="CAE0611945.1"/>
    </source>
</evidence>
<dbReference type="EMBL" id="HBIS01006385">
    <property type="protein sequence ID" value="CAE0611945.1"/>
    <property type="molecule type" value="Transcribed_RNA"/>
</dbReference>
<dbReference type="NCBIfam" id="TIGR01082">
    <property type="entry name" value="murC"/>
    <property type="match status" value="1"/>
</dbReference>
<dbReference type="InterPro" id="IPR013221">
    <property type="entry name" value="Mur_ligase_cen"/>
</dbReference>
<dbReference type="Gene3D" id="3.40.1190.10">
    <property type="entry name" value="Mur-like, catalytic domain"/>
    <property type="match status" value="1"/>
</dbReference>
<dbReference type="GO" id="GO:0005524">
    <property type="term" value="F:ATP binding"/>
    <property type="evidence" value="ECO:0007669"/>
    <property type="project" value="UniProtKB-KW"/>
</dbReference>
<comment type="subcellular location">
    <subcellularLocation>
        <location evidence="1">Cytoplasm</location>
    </subcellularLocation>
</comment>
<keyword evidence="4" id="KW-0963">Cytoplasm</keyword>
<organism evidence="12">
    <name type="scientific">Picocystis salinarum</name>
    <dbReference type="NCBI Taxonomy" id="88271"/>
    <lineage>
        <taxon>Eukaryota</taxon>
        <taxon>Viridiplantae</taxon>
        <taxon>Chlorophyta</taxon>
        <taxon>Picocystophyceae</taxon>
        <taxon>Picocystales</taxon>
        <taxon>Picocystaceae</taxon>
        <taxon>Picocystis</taxon>
    </lineage>
</organism>
<comment type="catalytic activity">
    <reaction evidence="8">
        <text>UDP-N-acetyl-alpha-D-muramate + L-alanine + ATP = UDP-N-acetyl-alpha-D-muramoyl-L-alanine + ADP + phosphate + H(+)</text>
        <dbReference type="Rhea" id="RHEA:23372"/>
        <dbReference type="ChEBI" id="CHEBI:15378"/>
        <dbReference type="ChEBI" id="CHEBI:30616"/>
        <dbReference type="ChEBI" id="CHEBI:43474"/>
        <dbReference type="ChEBI" id="CHEBI:57972"/>
        <dbReference type="ChEBI" id="CHEBI:70757"/>
        <dbReference type="ChEBI" id="CHEBI:83898"/>
        <dbReference type="ChEBI" id="CHEBI:456216"/>
        <dbReference type="EC" id="6.3.2.8"/>
    </reaction>
</comment>
<dbReference type="Pfam" id="PF01225">
    <property type="entry name" value="Mur_ligase"/>
    <property type="match status" value="1"/>
</dbReference>
<dbReference type="InterPro" id="IPR000713">
    <property type="entry name" value="Mur_ligase_N"/>
</dbReference>
<gene>
    <name evidence="12" type="ORF">PSAL00342_LOCUS5780</name>
</gene>
<evidence type="ECO:0000259" key="11">
    <source>
        <dbReference type="Pfam" id="PF08245"/>
    </source>
</evidence>
<dbReference type="PANTHER" id="PTHR43445:SF3">
    <property type="entry name" value="UDP-N-ACETYLMURAMATE--L-ALANINE LIGASE"/>
    <property type="match status" value="1"/>
</dbReference>